<dbReference type="GO" id="GO:0046872">
    <property type="term" value="F:metal ion binding"/>
    <property type="evidence" value="ECO:0007669"/>
    <property type="project" value="UniProtKB-KW"/>
</dbReference>
<feature type="region of interest" description="Disordered" evidence="9">
    <location>
        <begin position="134"/>
        <end position="179"/>
    </location>
</feature>
<feature type="compositionally biased region" description="Pro residues" evidence="9">
    <location>
        <begin position="218"/>
        <end position="227"/>
    </location>
</feature>
<dbReference type="CDD" id="cd09913">
    <property type="entry name" value="EHD"/>
    <property type="match status" value="1"/>
</dbReference>
<dbReference type="Pfam" id="PF16880">
    <property type="entry name" value="EHD_N"/>
    <property type="match status" value="1"/>
</dbReference>
<comment type="caution">
    <text evidence="12">The sequence shown here is derived from an EMBL/GenBank/DDBJ whole genome shotgun (WGS) entry which is preliminary data.</text>
</comment>
<dbReference type="InterPro" id="IPR027417">
    <property type="entry name" value="P-loop_NTPase"/>
</dbReference>
<gene>
    <name evidence="12" type="ORF">WJX74_009623</name>
</gene>
<evidence type="ECO:0000259" key="10">
    <source>
        <dbReference type="PROSITE" id="PS50031"/>
    </source>
</evidence>
<dbReference type="EMBL" id="JALJOS010000041">
    <property type="protein sequence ID" value="KAK9821078.1"/>
    <property type="molecule type" value="Genomic_DNA"/>
</dbReference>
<comment type="subcellular location">
    <subcellularLocation>
        <location evidence="1">Cell membrane</location>
        <topology evidence="1">Peripheral membrane protein</topology>
        <orientation evidence="1">Cytoplasmic side</orientation>
    </subcellularLocation>
    <subcellularLocation>
        <location evidence="2">Endosome membrane</location>
        <topology evidence="2">Peripheral membrane protein</topology>
    </subcellularLocation>
</comment>
<keyword evidence="4" id="KW-0479">Metal-binding</keyword>
<evidence type="ECO:0000256" key="3">
    <source>
        <dbReference type="ARBA" id="ARBA00022475"/>
    </source>
</evidence>
<dbReference type="FunFam" id="3.40.50.300:FF:000147">
    <property type="entry name" value="EH domain-containing protein 1"/>
    <property type="match status" value="1"/>
</dbReference>
<evidence type="ECO:0000256" key="7">
    <source>
        <dbReference type="ARBA" id="ARBA00022837"/>
    </source>
</evidence>
<dbReference type="PANTHER" id="PTHR11216">
    <property type="entry name" value="EH DOMAIN"/>
    <property type="match status" value="1"/>
</dbReference>
<dbReference type="Proteomes" id="UP001438707">
    <property type="component" value="Unassembled WGS sequence"/>
</dbReference>
<dbReference type="GO" id="GO:0005525">
    <property type="term" value="F:GTP binding"/>
    <property type="evidence" value="ECO:0007669"/>
    <property type="project" value="InterPro"/>
</dbReference>
<evidence type="ECO:0000256" key="8">
    <source>
        <dbReference type="ARBA" id="ARBA00023136"/>
    </source>
</evidence>
<dbReference type="SUPFAM" id="SSF52540">
    <property type="entry name" value="P-loop containing nucleoside triphosphate hydrolases"/>
    <property type="match status" value="1"/>
</dbReference>
<feature type="region of interest" description="Disordered" evidence="9">
    <location>
        <begin position="198"/>
        <end position="243"/>
    </location>
</feature>
<dbReference type="AlphaFoldDB" id="A0AAW1QHZ3"/>
<keyword evidence="8" id="KW-0472">Membrane</keyword>
<dbReference type="GO" id="GO:0005886">
    <property type="term" value="C:plasma membrane"/>
    <property type="evidence" value="ECO:0007669"/>
    <property type="project" value="UniProtKB-SubCell"/>
</dbReference>
<dbReference type="CDD" id="cd00052">
    <property type="entry name" value="EH"/>
    <property type="match status" value="1"/>
</dbReference>
<organism evidence="12 13">
    <name type="scientific">Apatococcus lobatus</name>
    <dbReference type="NCBI Taxonomy" id="904363"/>
    <lineage>
        <taxon>Eukaryota</taxon>
        <taxon>Viridiplantae</taxon>
        <taxon>Chlorophyta</taxon>
        <taxon>core chlorophytes</taxon>
        <taxon>Trebouxiophyceae</taxon>
        <taxon>Chlorellales</taxon>
        <taxon>Chlorellaceae</taxon>
        <taxon>Apatococcus</taxon>
    </lineage>
</organism>
<keyword evidence="13" id="KW-1185">Reference proteome</keyword>
<reference evidence="12 13" key="1">
    <citation type="journal article" date="2024" name="Nat. Commun.">
        <title>Phylogenomics reveals the evolutionary origins of lichenization in chlorophyte algae.</title>
        <authorList>
            <person name="Puginier C."/>
            <person name="Libourel C."/>
            <person name="Otte J."/>
            <person name="Skaloud P."/>
            <person name="Haon M."/>
            <person name="Grisel S."/>
            <person name="Petersen M."/>
            <person name="Berrin J.G."/>
            <person name="Delaux P.M."/>
            <person name="Dal Grande F."/>
            <person name="Keller J."/>
        </authorList>
    </citation>
    <scope>NUCLEOTIDE SEQUENCE [LARGE SCALE GENOMIC DNA]</scope>
    <source>
        <strain evidence="12 13">SAG 2145</strain>
    </source>
</reference>
<dbReference type="InterPro" id="IPR000261">
    <property type="entry name" value="EH_dom"/>
</dbReference>
<dbReference type="SMART" id="SM00027">
    <property type="entry name" value="EH"/>
    <property type="match status" value="1"/>
</dbReference>
<dbReference type="GO" id="GO:0006897">
    <property type="term" value="P:endocytosis"/>
    <property type="evidence" value="ECO:0007669"/>
    <property type="project" value="TreeGrafter"/>
</dbReference>
<accession>A0AAW1QHZ3</accession>
<sequence>MGPNPFESQAPVRGGSFNARNIDHERLYVAWFKIVDPDNDGRVQGKDAVGFFGRSGLPRDQLAKVWTFADQGRRGFLDFKGFTKAMELIAVGQKGVDVSPEAHASWMASGRLGPPTLMGIQELMAKLQIRVDPPAEEASTNPFGSSASGMGSSELSSSGARLRGSSSATSLSRKNSGADEGGYASMYDVDPYDAHGANGAMALGPPTSNSSSLSVLPPRAPSLPSSPQPWTGAPSPINAPSVQKSPYMYAPGQSKSAFKNRTYSKTLSTKECVSIIDGLKRIYFQKIRPLEDAFKFGNFFSALLNEGDFDAKPSVLLLGQYSTGKTTFIKHLLKRDYPGINIGPEPTTDRFVVVESGLEERRTPGNTLIVQPDKPYQALSQYGNGFLAKFESACCPNSLLDEITLVDTPGVLSGEKQRIERTYNFIDVCGWFATRCDLILLLFDPHKLDISDEFKQVISTLRGHDDKVRVVLNKADQVDQQQLMRVYGALMWSLGKVFKSPEVCKVYIGSFNADKPIREDVNPYCRDLFEREQNDLLQDLFDIPQRSCDRKVNEFVKRVRAARIHILIMGHLRKQMPVMMGKNKAQEKMLANLNREFAAVQREHHLPPGDFPDVTKYREILSAYDISVFPKLKDSMLRALDEALTVDIPNLMRQFENPYG</sequence>
<dbReference type="Gene3D" id="1.10.268.20">
    <property type="match status" value="1"/>
</dbReference>
<dbReference type="InterPro" id="IPR045063">
    <property type="entry name" value="Dynamin_N"/>
</dbReference>
<dbReference type="SUPFAM" id="SSF47473">
    <property type="entry name" value="EF-hand"/>
    <property type="match status" value="1"/>
</dbReference>
<keyword evidence="3" id="KW-1003">Cell membrane</keyword>
<dbReference type="PROSITE" id="PS50031">
    <property type="entry name" value="EH"/>
    <property type="match status" value="1"/>
</dbReference>
<feature type="domain" description="Dynamin-type G" evidence="11">
    <location>
        <begin position="309"/>
        <end position="544"/>
    </location>
</feature>
<evidence type="ECO:0000313" key="13">
    <source>
        <dbReference type="Proteomes" id="UP001438707"/>
    </source>
</evidence>
<evidence type="ECO:0000256" key="9">
    <source>
        <dbReference type="SAM" id="MobiDB-lite"/>
    </source>
</evidence>
<evidence type="ECO:0000313" key="12">
    <source>
        <dbReference type="EMBL" id="KAK9821078.1"/>
    </source>
</evidence>
<dbReference type="Gene3D" id="1.10.238.10">
    <property type="entry name" value="EF-hand"/>
    <property type="match status" value="1"/>
</dbReference>
<evidence type="ECO:0000256" key="5">
    <source>
        <dbReference type="ARBA" id="ARBA00022741"/>
    </source>
</evidence>
<protein>
    <submittedName>
        <fullName evidence="12">Uncharacterized protein</fullName>
    </submittedName>
</protein>
<keyword evidence="5" id="KW-0547">Nucleotide-binding</keyword>
<keyword evidence="7" id="KW-0106">Calcium</keyword>
<evidence type="ECO:0000256" key="6">
    <source>
        <dbReference type="ARBA" id="ARBA00022753"/>
    </source>
</evidence>
<keyword evidence="6" id="KW-0967">Endosome</keyword>
<dbReference type="GO" id="GO:0016197">
    <property type="term" value="P:endosomal transport"/>
    <property type="evidence" value="ECO:0007669"/>
    <property type="project" value="TreeGrafter"/>
</dbReference>
<evidence type="ECO:0000256" key="1">
    <source>
        <dbReference type="ARBA" id="ARBA00004413"/>
    </source>
</evidence>
<dbReference type="Gene3D" id="3.40.50.300">
    <property type="entry name" value="P-loop containing nucleotide triphosphate hydrolases"/>
    <property type="match status" value="1"/>
</dbReference>
<dbReference type="GO" id="GO:0010008">
    <property type="term" value="C:endosome membrane"/>
    <property type="evidence" value="ECO:0007669"/>
    <property type="project" value="UniProtKB-SubCell"/>
</dbReference>
<dbReference type="InterPro" id="IPR011992">
    <property type="entry name" value="EF-hand-dom_pair"/>
</dbReference>
<proteinExistence type="predicted"/>
<dbReference type="InterPro" id="IPR040990">
    <property type="entry name" value="DUF5600"/>
</dbReference>
<dbReference type="InterPro" id="IPR030381">
    <property type="entry name" value="G_DYNAMIN_dom"/>
</dbReference>
<dbReference type="InterPro" id="IPR031692">
    <property type="entry name" value="EHD_N"/>
</dbReference>
<dbReference type="PROSITE" id="PS51718">
    <property type="entry name" value="G_DYNAMIN_2"/>
    <property type="match status" value="1"/>
</dbReference>
<dbReference type="Pfam" id="PF12763">
    <property type="entry name" value="EH"/>
    <property type="match status" value="1"/>
</dbReference>
<feature type="compositionally biased region" description="Low complexity" evidence="9">
    <location>
        <begin position="144"/>
        <end position="173"/>
    </location>
</feature>
<name>A0AAW1QHZ3_9CHLO</name>
<dbReference type="Pfam" id="PF00350">
    <property type="entry name" value="Dynamin_N"/>
    <property type="match status" value="1"/>
</dbReference>
<evidence type="ECO:0000256" key="2">
    <source>
        <dbReference type="ARBA" id="ARBA00004481"/>
    </source>
</evidence>
<evidence type="ECO:0000259" key="11">
    <source>
        <dbReference type="PROSITE" id="PS51718"/>
    </source>
</evidence>
<evidence type="ECO:0000256" key="4">
    <source>
        <dbReference type="ARBA" id="ARBA00022723"/>
    </source>
</evidence>
<feature type="domain" description="EH" evidence="10">
    <location>
        <begin position="24"/>
        <end position="100"/>
    </location>
</feature>
<dbReference type="Pfam" id="PF18150">
    <property type="entry name" value="DUF5600"/>
    <property type="match status" value="1"/>
</dbReference>
<dbReference type="PANTHER" id="PTHR11216:SF31">
    <property type="entry name" value="AT21416P"/>
    <property type="match status" value="1"/>
</dbReference>